<dbReference type="PROSITE" id="PS51686">
    <property type="entry name" value="SAM_MT_RSMB_NOP"/>
    <property type="match status" value="1"/>
</dbReference>
<dbReference type="InterPro" id="IPR031341">
    <property type="entry name" value="Methyltr_RsmF_N"/>
</dbReference>
<comment type="caution">
    <text evidence="6">Lacks conserved residue(s) required for the propagation of feature annotation.</text>
</comment>
<keyword evidence="5 6" id="KW-0694">RNA-binding</keyword>
<evidence type="ECO:0000256" key="3">
    <source>
        <dbReference type="ARBA" id="ARBA00022679"/>
    </source>
</evidence>
<dbReference type="InterPro" id="IPR049560">
    <property type="entry name" value="MeTrfase_RsmB-F_NOP2_cat"/>
</dbReference>
<dbReference type="Gene3D" id="2.30.130.60">
    <property type="match status" value="1"/>
</dbReference>
<evidence type="ECO:0000256" key="2">
    <source>
        <dbReference type="ARBA" id="ARBA00022603"/>
    </source>
</evidence>
<keyword evidence="4 6" id="KW-0949">S-adenosyl-L-methionine</keyword>
<dbReference type="eggNOG" id="COG3270">
    <property type="taxonomic scope" value="Bacteria"/>
</dbReference>
<feature type="binding site" evidence="6">
    <location>
        <position position="179"/>
    </location>
    <ligand>
        <name>S-adenosyl-L-methionine</name>
        <dbReference type="ChEBI" id="CHEBI:59789"/>
    </ligand>
</feature>
<dbReference type="EMBL" id="AEQN01000016">
    <property type="protein sequence ID" value="EFV01732.1"/>
    <property type="molecule type" value="Genomic_DNA"/>
</dbReference>
<evidence type="ECO:0000256" key="5">
    <source>
        <dbReference type="ARBA" id="ARBA00022884"/>
    </source>
</evidence>
<dbReference type="eggNOG" id="COG0144">
    <property type="taxonomic scope" value="Bacteria"/>
</dbReference>
<comment type="caution">
    <text evidence="9">The sequence shown here is derived from an EMBL/GenBank/DDBJ whole genome shotgun (WGS) entry which is preliminary data.</text>
</comment>
<dbReference type="Pfam" id="PF17126">
    <property type="entry name" value="RsmF_methylt_CI"/>
    <property type="match status" value="1"/>
</dbReference>
<dbReference type="InterPro" id="IPR029063">
    <property type="entry name" value="SAM-dependent_MTases_sf"/>
</dbReference>
<dbReference type="PANTHER" id="PTHR22807">
    <property type="entry name" value="NOP2 YEAST -RELATED NOL1/NOP2/FMU SUN DOMAIN-CONTAINING"/>
    <property type="match status" value="1"/>
</dbReference>
<keyword evidence="3 6" id="KW-0808">Transferase</keyword>
<keyword evidence="2 6" id="KW-0489">Methyltransferase</keyword>
<dbReference type="HOGENOM" id="CLU_005316_6_1_9"/>
<keyword evidence="10" id="KW-1185">Reference proteome</keyword>
<dbReference type="InterPro" id="IPR031340">
    <property type="entry name" value="RsmF_methylt_CI"/>
</dbReference>
<dbReference type="STRING" id="887929.HMP0721_1125"/>
<dbReference type="InterPro" id="IPR023267">
    <property type="entry name" value="RCMT"/>
</dbReference>
<keyword evidence="1" id="KW-0963">Cytoplasm</keyword>
<evidence type="ECO:0000256" key="7">
    <source>
        <dbReference type="SAM" id="MobiDB-lite"/>
    </source>
</evidence>
<evidence type="ECO:0000256" key="1">
    <source>
        <dbReference type="ARBA" id="ARBA00022490"/>
    </source>
</evidence>
<dbReference type="OrthoDB" id="9810297at2"/>
<feature type="domain" description="SAM-dependent MTase RsmB/NOP-type" evidence="8">
    <location>
        <begin position="1"/>
        <end position="302"/>
    </location>
</feature>
<organism evidence="9 10">
    <name type="scientific">Pseudoramibacter alactolyticus ATCC 23263</name>
    <dbReference type="NCBI Taxonomy" id="887929"/>
    <lineage>
        <taxon>Bacteria</taxon>
        <taxon>Bacillati</taxon>
        <taxon>Bacillota</taxon>
        <taxon>Clostridia</taxon>
        <taxon>Eubacteriales</taxon>
        <taxon>Eubacteriaceae</taxon>
        <taxon>Pseudoramibacter</taxon>
    </lineage>
</organism>
<dbReference type="Proteomes" id="UP000004754">
    <property type="component" value="Unassembled WGS sequence"/>
</dbReference>
<dbReference type="AlphaFoldDB" id="E6MGJ2"/>
<dbReference type="Pfam" id="PF01189">
    <property type="entry name" value="Methyltr_RsmB-F"/>
    <property type="match status" value="1"/>
</dbReference>
<dbReference type="CDD" id="cd21147">
    <property type="entry name" value="RsmF_methylt_CTD1"/>
    <property type="match status" value="1"/>
</dbReference>
<evidence type="ECO:0000256" key="4">
    <source>
        <dbReference type="ARBA" id="ARBA00022691"/>
    </source>
</evidence>
<proteinExistence type="inferred from homology"/>
<accession>E6MGJ2</accession>
<feature type="binding site" evidence="6">
    <location>
        <position position="134"/>
    </location>
    <ligand>
        <name>S-adenosyl-L-methionine</name>
        <dbReference type="ChEBI" id="CHEBI:59789"/>
    </ligand>
</feature>
<dbReference type="Gene3D" id="3.40.50.150">
    <property type="entry name" value="Vaccinia Virus protein VP39"/>
    <property type="match status" value="1"/>
</dbReference>
<dbReference type="GO" id="GO:0001510">
    <property type="term" value="P:RNA methylation"/>
    <property type="evidence" value="ECO:0007669"/>
    <property type="project" value="InterPro"/>
</dbReference>
<dbReference type="InterPro" id="IPR027391">
    <property type="entry name" value="Nol1_Nop2_Fmu_2"/>
</dbReference>
<dbReference type="GO" id="GO:0003723">
    <property type="term" value="F:RNA binding"/>
    <property type="evidence" value="ECO:0007669"/>
    <property type="project" value="UniProtKB-UniRule"/>
</dbReference>
<feature type="active site" description="Nucleophile" evidence="6">
    <location>
        <position position="232"/>
    </location>
</feature>
<comment type="similarity">
    <text evidence="6">Belongs to the class I-like SAM-binding methyltransferase superfamily. RsmB/NOP family.</text>
</comment>
<dbReference type="PANTHER" id="PTHR22807:SF30">
    <property type="entry name" value="28S RRNA (CYTOSINE(4447)-C(5))-METHYLTRANSFERASE-RELATED"/>
    <property type="match status" value="1"/>
</dbReference>
<dbReference type="PRINTS" id="PR02008">
    <property type="entry name" value="RCMTFAMILY"/>
</dbReference>
<evidence type="ECO:0000256" key="6">
    <source>
        <dbReference type="PROSITE-ProRule" id="PRU01023"/>
    </source>
</evidence>
<evidence type="ECO:0000313" key="9">
    <source>
        <dbReference type="EMBL" id="EFV01732.1"/>
    </source>
</evidence>
<dbReference type="InterPro" id="IPR001678">
    <property type="entry name" value="MeTrfase_RsmB-F_NOP2_dom"/>
</dbReference>
<name>E6MGJ2_9FIRM</name>
<feature type="compositionally biased region" description="Basic residues" evidence="7">
    <location>
        <begin position="313"/>
        <end position="326"/>
    </location>
</feature>
<dbReference type="RefSeq" id="WP_006598549.1">
    <property type="nucleotide sequence ID" value="NZ_GL622359.1"/>
</dbReference>
<dbReference type="Pfam" id="PF13636">
    <property type="entry name" value="Methyltranf_PUA"/>
    <property type="match status" value="1"/>
</dbReference>
<dbReference type="Pfam" id="PF17125">
    <property type="entry name" value="Methyltr_RsmF_N"/>
    <property type="match status" value="1"/>
</dbReference>
<sequence length="467" mass="51607">MNLPEAFSDKMRTLMGSEAFAALADSYNRSAYKGIRTNTLKMDNGRMRSLFPFETKAVPWCPTGFYIGGDVRPGKQVGYYAGLYYVQEPTAMTPAEALGAEPGDRVLDLCAAPGGKSTQLACKLNGRGVLISNEIVKSRSAVLASNMERMGIANSVILSAAPDKLMAGFTGYFNKILVDAPCSGEGMFRKDPDVLAEWQPERVIQCAARQWEILKTVDQLLAPGGELVYSTCTFSPEENEQIVERLIATDRYEVVPLALPGLADHGRPEWAATGERRVAGTLRIMPNHVAGEGHFVAKMRKLRDAENADMPVRRSKNKKRRSIWTRPAKKERADFHRFLKETALSLPDKDLWQAGDKLFAAPEGFAPRRLEGLKTLRFGLELGVFKTGRFEPAHALAMALMPENGGRRHEVTSADEAFAYLKGEPLRAAGLRGWTAVTWQGYPLGWGKASEGVIKNHYPKGLRIMKK</sequence>
<evidence type="ECO:0000313" key="10">
    <source>
        <dbReference type="Proteomes" id="UP000004754"/>
    </source>
</evidence>
<feature type="binding site" evidence="6">
    <location>
        <begin position="110"/>
        <end position="116"/>
    </location>
    <ligand>
        <name>S-adenosyl-L-methionine</name>
        <dbReference type="ChEBI" id="CHEBI:59789"/>
    </ligand>
</feature>
<evidence type="ECO:0000259" key="8">
    <source>
        <dbReference type="PROSITE" id="PS51686"/>
    </source>
</evidence>
<reference evidence="9 10" key="1">
    <citation type="submission" date="2010-12" db="EMBL/GenBank/DDBJ databases">
        <authorList>
            <person name="Muzny D."/>
            <person name="Qin X."/>
            <person name="Deng J."/>
            <person name="Jiang H."/>
            <person name="Liu Y."/>
            <person name="Qu J."/>
            <person name="Song X.-Z."/>
            <person name="Zhang L."/>
            <person name="Thornton R."/>
            <person name="Coyle M."/>
            <person name="Francisco L."/>
            <person name="Jackson L."/>
            <person name="Javaid M."/>
            <person name="Korchina V."/>
            <person name="Kovar C."/>
            <person name="Mata R."/>
            <person name="Mathew T."/>
            <person name="Ngo R."/>
            <person name="Nguyen L."/>
            <person name="Nguyen N."/>
            <person name="Okwuonu G."/>
            <person name="Ongeri F."/>
            <person name="Pham C."/>
            <person name="Simmons D."/>
            <person name="Wilczek-Boney K."/>
            <person name="Hale W."/>
            <person name="Jakkamsetti A."/>
            <person name="Pham P."/>
            <person name="Ruth R."/>
            <person name="San Lucas F."/>
            <person name="Warren J."/>
            <person name="Zhang J."/>
            <person name="Zhao Z."/>
            <person name="Zhou C."/>
            <person name="Zhu D."/>
            <person name="Lee S."/>
            <person name="Bess C."/>
            <person name="Blankenburg K."/>
            <person name="Forbes L."/>
            <person name="Fu Q."/>
            <person name="Gubbala S."/>
            <person name="Hirani K."/>
            <person name="Jayaseelan J.C."/>
            <person name="Lara F."/>
            <person name="Munidasa M."/>
            <person name="Palculict T."/>
            <person name="Patil S."/>
            <person name="Pu L.-L."/>
            <person name="Saada N."/>
            <person name="Tang L."/>
            <person name="Weissenberger G."/>
            <person name="Zhu Y."/>
            <person name="Hemphill L."/>
            <person name="Shang Y."/>
            <person name="Youmans B."/>
            <person name="Ayvaz T."/>
            <person name="Ross M."/>
            <person name="Santibanez J."/>
            <person name="Aqrawi P."/>
            <person name="Gross S."/>
            <person name="Joshi V."/>
            <person name="Fowler G."/>
            <person name="Nazareth L."/>
            <person name="Reid J."/>
            <person name="Worley K."/>
            <person name="Petrosino J."/>
            <person name="Highlander S."/>
            <person name="Gibbs R."/>
        </authorList>
    </citation>
    <scope>NUCLEOTIDE SEQUENCE [LARGE SCALE GENOMIC DNA]</scope>
    <source>
        <strain evidence="9 10">ATCC 23263</strain>
    </source>
</reference>
<dbReference type="SUPFAM" id="SSF53335">
    <property type="entry name" value="S-adenosyl-L-methionine-dependent methyltransferases"/>
    <property type="match status" value="1"/>
</dbReference>
<dbReference type="Gene3D" id="3.30.70.1170">
    <property type="entry name" value="Sun protein, domain 3"/>
    <property type="match status" value="1"/>
</dbReference>
<gene>
    <name evidence="9" type="ORF">HMP0721_1125</name>
</gene>
<feature type="region of interest" description="Disordered" evidence="7">
    <location>
        <begin position="307"/>
        <end position="326"/>
    </location>
</feature>
<dbReference type="GO" id="GO:0008173">
    <property type="term" value="F:RNA methyltransferase activity"/>
    <property type="evidence" value="ECO:0007669"/>
    <property type="project" value="InterPro"/>
</dbReference>
<protein>
    <submittedName>
        <fullName evidence="9">NOL1/NOP2/sun family protein</fullName>
    </submittedName>
</protein>